<proteinExistence type="predicted"/>
<keyword evidence="3" id="KW-1185">Reference proteome</keyword>
<evidence type="ECO:0000313" key="2">
    <source>
        <dbReference type="EMBL" id="PIC23534.1"/>
    </source>
</evidence>
<keyword evidence="1" id="KW-0732">Signal</keyword>
<dbReference type="Proteomes" id="UP000230233">
    <property type="component" value="Chromosome V"/>
</dbReference>
<comment type="caution">
    <text evidence="2">The sequence shown here is derived from an EMBL/GenBank/DDBJ whole genome shotgun (WGS) entry which is preliminary data.</text>
</comment>
<dbReference type="AlphaFoldDB" id="A0A2G5T819"/>
<feature type="chain" id="PRO_5013633550" evidence="1">
    <location>
        <begin position="23"/>
        <end position="154"/>
    </location>
</feature>
<accession>A0A2G5T819</accession>
<name>A0A2G5T819_9PELO</name>
<sequence length="154" mass="17381">MRFFPSFSAVLFIWITLKVVRLSDPNGDDNCLRTVNKLRKEVGVEPLKEEDKKEKARLMKKFPGKKNCPTKDQLENGLDGFTVGRLKHVDKKEVAVPNSVLAPVIKTFVCLNLHCVDEPDVVFFFVKDGNDDAIVSPHQGAFSFFSRFAPITVL</sequence>
<gene>
    <name evidence="2" type="primary">Cnig_chr_V.g17208</name>
    <name evidence="2" type="ORF">B9Z55_017208</name>
</gene>
<evidence type="ECO:0000313" key="3">
    <source>
        <dbReference type="Proteomes" id="UP000230233"/>
    </source>
</evidence>
<evidence type="ECO:0000256" key="1">
    <source>
        <dbReference type="SAM" id="SignalP"/>
    </source>
</evidence>
<reference evidence="3" key="1">
    <citation type="submission" date="2017-10" db="EMBL/GenBank/DDBJ databases">
        <title>Rapid genome shrinkage in a self-fertile nematode reveals novel sperm competition proteins.</title>
        <authorList>
            <person name="Yin D."/>
            <person name="Schwarz E.M."/>
            <person name="Thomas C.G."/>
            <person name="Felde R.L."/>
            <person name="Korf I.F."/>
            <person name="Cutter A.D."/>
            <person name="Schartner C.M."/>
            <person name="Ralston E.J."/>
            <person name="Meyer B.J."/>
            <person name="Haag E.S."/>
        </authorList>
    </citation>
    <scope>NUCLEOTIDE SEQUENCE [LARGE SCALE GENOMIC DNA]</scope>
    <source>
        <strain evidence="3">JU1422</strain>
    </source>
</reference>
<feature type="signal peptide" evidence="1">
    <location>
        <begin position="1"/>
        <end position="22"/>
    </location>
</feature>
<protein>
    <submittedName>
        <fullName evidence="2">Uncharacterized protein</fullName>
    </submittedName>
</protein>
<dbReference type="EMBL" id="PDUG01000005">
    <property type="protein sequence ID" value="PIC23534.1"/>
    <property type="molecule type" value="Genomic_DNA"/>
</dbReference>
<organism evidence="2 3">
    <name type="scientific">Caenorhabditis nigoni</name>
    <dbReference type="NCBI Taxonomy" id="1611254"/>
    <lineage>
        <taxon>Eukaryota</taxon>
        <taxon>Metazoa</taxon>
        <taxon>Ecdysozoa</taxon>
        <taxon>Nematoda</taxon>
        <taxon>Chromadorea</taxon>
        <taxon>Rhabditida</taxon>
        <taxon>Rhabditina</taxon>
        <taxon>Rhabditomorpha</taxon>
        <taxon>Rhabditoidea</taxon>
        <taxon>Rhabditidae</taxon>
        <taxon>Peloderinae</taxon>
        <taxon>Caenorhabditis</taxon>
    </lineage>
</organism>